<dbReference type="PROSITE" id="PS50532">
    <property type="entry name" value="HTH_IS408"/>
    <property type="match status" value="1"/>
</dbReference>
<dbReference type="GO" id="GO:0003676">
    <property type="term" value="F:nucleic acid binding"/>
    <property type="evidence" value="ECO:0007669"/>
    <property type="project" value="InterPro"/>
</dbReference>
<reference evidence="5 6" key="1">
    <citation type="submission" date="2018-01" db="EMBL/GenBank/DDBJ databases">
        <title>Whole genome sequencing of Histamine producing bacteria.</title>
        <authorList>
            <person name="Butler K."/>
        </authorList>
    </citation>
    <scope>NUCLEOTIDE SEQUENCE [LARGE SCALE GENOMIC DNA]</scope>
    <source>
        <strain evidence="5 6">JCM 12947</strain>
    </source>
</reference>
<evidence type="ECO:0000256" key="2">
    <source>
        <dbReference type="SAM" id="MobiDB-lite"/>
    </source>
</evidence>
<name>A0A2T3J6L9_9GAMM</name>
<dbReference type="RefSeq" id="WP_107246324.1">
    <property type="nucleotide sequence ID" value="NZ_PYMJ01000056.1"/>
</dbReference>
<dbReference type="EMBL" id="PYMJ01000056">
    <property type="protein sequence ID" value="PSU43618.1"/>
    <property type="molecule type" value="Genomic_DNA"/>
</dbReference>
<accession>A0A2T3J6L9</accession>
<gene>
    <name evidence="5" type="ORF">C9J12_27955</name>
</gene>
<dbReference type="NCBIfam" id="NF033546">
    <property type="entry name" value="transpos_IS21"/>
    <property type="match status" value="1"/>
</dbReference>
<feature type="domain" description="Integrase catalytic" evidence="4">
    <location>
        <begin position="131"/>
        <end position="330"/>
    </location>
</feature>
<feature type="compositionally biased region" description="Polar residues" evidence="2">
    <location>
        <begin position="485"/>
        <end position="496"/>
    </location>
</feature>
<dbReference type="InterPro" id="IPR012337">
    <property type="entry name" value="RNaseH-like_sf"/>
</dbReference>
<keyword evidence="6" id="KW-1185">Reference proteome</keyword>
<protein>
    <submittedName>
        <fullName evidence="5">IS21 family transposase</fullName>
    </submittedName>
</protein>
<dbReference type="Gene3D" id="3.30.420.10">
    <property type="entry name" value="Ribonuclease H-like superfamily/Ribonuclease H"/>
    <property type="match status" value="1"/>
</dbReference>
<feature type="domain" description="HTH IS408-type" evidence="3">
    <location>
        <begin position="11"/>
        <end position="90"/>
    </location>
</feature>
<dbReference type="InterPro" id="IPR017895">
    <property type="entry name" value="HTH_IS408/IS1162_type"/>
</dbReference>
<dbReference type="InterPro" id="IPR036397">
    <property type="entry name" value="RNaseH_sf"/>
</dbReference>
<dbReference type="InterPro" id="IPR001584">
    <property type="entry name" value="Integrase_cat-core"/>
</dbReference>
<dbReference type="PANTHER" id="PTHR35004">
    <property type="entry name" value="TRANSPOSASE RV3428C-RELATED"/>
    <property type="match status" value="1"/>
</dbReference>
<dbReference type="PROSITE" id="PS50994">
    <property type="entry name" value="INTEGRASE"/>
    <property type="match status" value="1"/>
</dbReference>
<dbReference type="AlphaFoldDB" id="A0A2T3J6L9"/>
<comment type="caution">
    <text evidence="5">The sequence shown here is derived from an EMBL/GenBank/DDBJ whole genome shotgun (WGS) entry which is preliminary data.</text>
</comment>
<evidence type="ECO:0000259" key="3">
    <source>
        <dbReference type="PROSITE" id="PS50532"/>
    </source>
</evidence>
<sequence>MPKKRITMSKIRDLLRLKFDSHLSHRDIASCLSIGPSTVSELLTRFKTSSLSWPLPEGCSDTEINNALYLGRKPNKNKVPPDFTLCYKELKRKSMTKRLLWEEYQQQYLDAAYAYAQFCELYTRWLKTQKRSMRQHHVAGDKLFIDYCGPTVNIVNPDTGECRRAQIFVATLGASNYTYVEASEGQDSESWLMAHANAFEFFGGVPNLLVPDNLRPAIKKAHRYEPQLNDNYRKLANHYRTAVMPARPYKPKDKAKAENAVLIVERWILMRLRHQVFHTLASLNLAISELAIDLNGRTMRLVGASRKAMFELLDQPALKQLPNQRYEYTETKRAKVAPDYHVLYRKHAYSIPHSLVGQHVDLEATSRIVRLYHQGLLVAQHSRNKKEYGFTTLEEHMPRNHQHQNWSPKRLMSWGKSIGLATQSVVEYQLNSKPHPEQAYRTCLGLLSLARKYGEARLEQASKDALLAERPHRQFIENLLKNNREGQNTSSEQGELNLEHSNVRGSNYYH</sequence>
<evidence type="ECO:0000259" key="4">
    <source>
        <dbReference type="PROSITE" id="PS50994"/>
    </source>
</evidence>
<proteinExistence type="inferred from homology"/>
<feature type="region of interest" description="Disordered" evidence="2">
    <location>
        <begin position="485"/>
        <end position="510"/>
    </location>
</feature>
<evidence type="ECO:0000313" key="6">
    <source>
        <dbReference type="Proteomes" id="UP000240987"/>
    </source>
</evidence>
<dbReference type="Proteomes" id="UP000240987">
    <property type="component" value="Unassembled WGS sequence"/>
</dbReference>
<dbReference type="Pfam" id="PF22483">
    <property type="entry name" value="Mu-transpos_C_2"/>
    <property type="match status" value="1"/>
</dbReference>
<dbReference type="SUPFAM" id="SSF53098">
    <property type="entry name" value="Ribonuclease H-like"/>
    <property type="match status" value="1"/>
</dbReference>
<evidence type="ECO:0000313" key="5">
    <source>
        <dbReference type="EMBL" id="PSU43618.1"/>
    </source>
</evidence>
<dbReference type="OrthoDB" id="2065409at2"/>
<dbReference type="GO" id="GO:0015074">
    <property type="term" value="P:DNA integration"/>
    <property type="evidence" value="ECO:0007669"/>
    <property type="project" value="InterPro"/>
</dbReference>
<organism evidence="5 6">
    <name type="scientific">Photobacterium frigidiphilum</name>
    <dbReference type="NCBI Taxonomy" id="264736"/>
    <lineage>
        <taxon>Bacteria</taxon>
        <taxon>Pseudomonadati</taxon>
        <taxon>Pseudomonadota</taxon>
        <taxon>Gammaproteobacteria</taxon>
        <taxon>Vibrionales</taxon>
        <taxon>Vibrionaceae</taxon>
        <taxon>Photobacterium</taxon>
    </lineage>
</organism>
<dbReference type="PANTHER" id="PTHR35004:SF8">
    <property type="entry name" value="TRANSPOSASE RV3428C-RELATED"/>
    <property type="match status" value="1"/>
</dbReference>
<dbReference type="InterPro" id="IPR054353">
    <property type="entry name" value="IstA-like_C"/>
</dbReference>
<evidence type="ECO:0000256" key="1">
    <source>
        <dbReference type="ARBA" id="ARBA00009277"/>
    </source>
</evidence>
<comment type="similarity">
    <text evidence="1">Belongs to the transposase IS21/IS408/IS1162 family.</text>
</comment>